<evidence type="ECO:0000256" key="2">
    <source>
        <dbReference type="SAM" id="Phobius"/>
    </source>
</evidence>
<organism evidence="3 4">
    <name type="scientific">Circinella minor</name>
    <dbReference type="NCBI Taxonomy" id="1195481"/>
    <lineage>
        <taxon>Eukaryota</taxon>
        <taxon>Fungi</taxon>
        <taxon>Fungi incertae sedis</taxon>
        <taxon>Mucoromycota</taxon>
        <taxon>Mucoromycotina</taxon>
        <taxon>Mucoromycetes</taxon>
        <taxon>Mucorales</taxon>
        <taxon>Lichtheimiaceae</taxon>
        <taxon>Circinella</taxon>
    </lineage>
</organism>
<feature type="transmembrane region" description="Helical" evidence="2">
    <location>
        <begin position="92"/>
        <end position="111"/>
    </location>
</feature>
<gene>
    <name evidence="3" type="ORF">INT45_013242</name>
</gene>
<proteinExistence type="predicted"/>
<protein>
    <submittedName>
        <fullName evidence="3">Uncharacterized protein</fullName>
    </submittedName>
</protein>
<evidence type="ECO:0000256" key="1">
    <source>
        <dbReference type="SAM" id="MobiDB-lite"/>
    </source>
</evidence>
<dbReference type="AlphaFoldDB" id="A0A8H7S3A9"/>
<reference evidence="3 4" key="1">
    <citation type="submission" date="2020-12" db="EMBL/GenBank/DDBJ databases">
        <title>Metabolic potential, ecology and presence of endohyphal bacteria is reflected in genomic diversity of Mucoromycotina.</title>
        <authorList>
            <person name="Muszewska A."/>
            <person name="Okrasinska A."/>
            <person name="Steczkiewicz K."/>
            <person name="Drgas O."/>
            <person name="Orlowska M."/>
            <person name="Perlinska-Lenart U."/>
            <person name="Aleksandrzak-Piekarczyk T."/>
            <person name="Szatraj K."/>
            <person name="Zielenkiewicz U."/>
            <person name="Pilsyk S."/>
            <person name="Malc E."/>
            <person name="Mieczkowski P."/>
            <person name="Kruszewska J.S."/>
            <person name="Biernat P."/>
            <person name="Pawlowska J."/>
        </authorList>
    </citation>
    <scope>NUCLEOTIDE SEQUENCE [LARGE SCALE GENOMIC DNA]</scope>
    <source>
        <strain evidence="3 4">CBS 142.35</strain>
    </source>
</reference>
<keyword evidence="2" id="KW-0812">Transmembrane</keyword>
<dbReference type="Proteomes" id="UP000646827">
    <property type="component" value="Unassembled WGS sequence"/>
</dbReference>
<sequence>MPNAPLDINNNMSTSTTATTIKIESSISTKEDDIYYHDKSVEQKIDHNEDTGVKIEDMTDLSSSSSSSTSVSSYAEDDKRSVESYYSTDDGGYGWVIVLGAFLGMFTIYGATNCW</sequence>
<feature type="region of interest" description="Disordered" evidence="1">
    <location>
        <begin position="46"/>
        <end position="86"/>
    </location>
</feature>
<feature type="compositionally biased region" description="Low complexity" evidence="1">
    <location>
        <begin position="62"/>
        <end position="73"/>
    </location>
</feature>
<accession>A0A8H7S3A9</accession>
<comment type="caution">
    <text evidence="3">The sequence shown here is derived from an EMBL/GenBank/DDBJ whole genome shotgun (WGS) entry which is preliminary data.</text>
</comment>
<feature type="compositionally biased region" description="Basic and acidic residues" evidence="1">
    <location>
        <begin position="46"/>
        <end position="57"/>
    </location>
</feature>
<evidence type="ECO:0000313" key="4">
    <source>
        <dbReference type="Proteomes" id="UP000646827"/>
    </source>
</evidence>
<keyword evidence="4" id="KW-1185">Reference proteome</keyword>
<dbReference type="OrthoDB" id="6499973at2759"/>
<keyword evidence="2" id="KW-0472">Membrane</keyword>
<name>A0A8H7S3A9_9FUNG</name>
<keyword evidence="2" id="KW-1133">Transmembrane helix</keyword>
<dbReference type="EMBL" id="JAEPRB010000096">
    <property type="protein sequence ID" value="KAG2221906.1"/>
    <property type="molecule type" value="Genomic_DNA"/>
</dbReference>
<evidence type="ECO:0000313" key="3">
    <source>
        <dbReference type="EMBL" id="KAG2221906.1"/>
    </source>
</evidence>